<keyword evidence="2" id="KW-1185">Reference proteome</keyword>
<dbReference type="SUPFAM" id="SSF101898">
    <property type="entry name" value="NHL repeat"/>
    <property type="match status" value="1"/>
</dbReference>
<dbReference type="AlphaFoldDB" id="A0A6J8C034"/>
<protein>
    <recommendedName>
        <fullName evidence="3">TRIM2_3</fullName>
    </recommendedName>
</protein>
<gene>
    <name evidence="1" type="ORF">MCOR_23655</name>
</gene>
<name>A0A6J8C034_MYTCO</name>
<proteinExistence type="predicted"/>
<sequence length="318" mass="35716">MKQLENTVSCKNIFLQSLIDKDSLKESELSYHAHTVIQNFVTGMEKFGDVTIAKKPCDVILTRRKDKQAQKVVPHVSNRSVENINLKVHTTVNTMGDQTWGCYTLLDGRMAFTFYNSKTVWVFKTDGSKDFEVKTPIFPFDISYISENNTLAVTTVQSERKCITVIDIQNKEIITEIQVESYYYGITVKENKFICSVAKNGIKMINPYKNSISDLVRDNLHCYETNSVICSDMQGIVQWTFKIESVLTGPRGISVDNDGNVYAVGKASNNVVVRSDGQQHKEILTASDGLSNPNALDYCKSTNQLLVANFSNSAMILL</sequence>
<dbReference type="Proteomes" id="UP000507470">
    <property type="component" value="Unassembled WGS sequence"/>
</dbReference>
<dbReference type="Gene3D" id="2.40.10.500">
    <property type="match status" value="1"/>
</dbReference>
<evidence type="ECO:0000313" key="1">
    <source>
        <dbReference type="EMBL" id="CAC5388389.1"/>
    </source>
</evidence>
<evidence type="ECO:0008006" key="3">
    <source>
        <dbReference type="Google" id="ProtNLM"/>
    </source>
</evidence>
<dbReference type="OrthoDB" id="10428934at2759"/>
<dbReference type="EMBL" id="CACVKT020004159">
    <property type="protein sequence ID" value="CAC5388389.1"/>
    <property type="molecule type" value="Genomic_DNA"/>
</dbReference>
<evidence type="ECO:0000313" key="2">
    <source>
        <dbReference type="Proteomes" id="UP000507470"/>
    </source>
</evidence>
<organism evidence="1 2">
    <name type="scientific">Mytilus coruscus</name>
    <name type="common">Sea mussel</name>
    <dbReference type="NCBI Taxonomy" id="42192"/>
    <lineage>
        <taxon>Eukaryota</taxon>
        <taxon>Metazoa</taxon>
        <taxon>Spiralia</taxon>
        <taxon>Lophotrochozoa</taxon>
        <taxon>Mollusca</taxon>
        <taxon>Bivalvia</taxon>
        <taxon>Autobranchia</taxon>
        <taxon>Pteriomorphia</taxon>
        <taxon>Mytilida</taxon>
        <taxon>Mytiloidea</taxon>
        <taxon>Mytilidae</taxon>
        <taxon>Mytilinae</taxon>
        <taxon>Mytilus</taxon>
    </lineage>
</organism>
<dbReference type="Gene3D" id="2.130.10.10">
    <property type="entry name" value="YVTN repeat-like/Quinoprotein amine dehydrogenase"/>
    <property type="match status" value="1"/>
</dbReference>
<dbReference type="InterPro" id="IPR015943">
    <property type="entry name" value="WD40/YVTN_repeat-like_dom_sf"/>
</dbReference>
<reference evidence="1 2" key="1">
    <citation type="submission" date="2020-06" db="EMBL/GenBank/DDBJ databases">
        <authorList>
            <person name="Li R."/>
            <person name="Bekaert M."/>
        </authorList>
    </citation>
    <scope>NUCLEOTIDE SEQUENCE [LARGE SCALE GENOMIC DNA]</scope>
    <source>
        <strain evidence="2">wild</strain>
    </source>
</reference>
<accession>A0A6J8C034</accession>